<reference evidence="7" key="1">
    <citation type="submission" date="2016-07" db="EMBL/GenBank/DDBJ databases">
        <authorList>
            <person name="Florea S."/>
            <person name="Webb J.S."/>
            <person name="Jaromczyk J."/>
            <person name="Schardl C.L."/>
        </authorList>
    </citation>
    <scope>NUCLEOTIDE SEQUENCE [LARGE SCALE GENOMIC DNA]</scope>
    <source>
        <strain evidence="7">Z6</strain>
    </source>
</reference>
<comment type="subcellular location">
    <subcellularLocation>
        <location evidence="1">Endomembrane system</location>
        <topology evidence="1">Multi-pass membrane protein</topology>
    </subcellularLocation>
</comment>
<evidence type="ECO:0000313" key="7">
    <source>
        <dbReference type="Proteomes" id="UP000093514"/>
    </source>
</evidence>
<evidence type="ECO:0000256" key="3">
    <source>
        <dbReference type="ARBA" id="ARBA00022989"/>
    </source>
</evidence>
<dbReference type="InterPro" id="IPR010652">
    <property type="entry name" value="DUF1232"/>
</dbReference>
<sequence>MAKKLNTLKMVIKNIKLASNYISDPQVPLMKKVLLLFPLIYIISPLDLVPEILLPFLGWLDDTAIALAVWNYMFNLINKYEQNKDNDYTLDDDEYKIE</sequence>
<dbReference type="EMBL" id="LWDV01000009">
    <property type="protein sequence ID" value="OCL26088.1"/>
    <property type="molecule type" value="Genomic_DNA"/>
</dbReference>
<proteinExistence type="predicted"/>
<evidence type="ECO:0000259" key="5">
    <source>
        <dbReference type="Pfam" id="PF06803"/>
    </source>
</evidence>
<dbReference type="GO" id="GO:0012505">
    <property type="term" value="C:endomembrane system"/>
    <property type="evidence" value="ECO:0007669"/>
    <property type="project" value="UniProtKB-SubCell"/>
</dbReference>
<keyword evidence="3" id="KW-1133">Transmembrane helix</keyword>
<keyword evidence="7" id="KW-1185">Reference proteome</keyword>
<dbReference type="AlphaFoldDB" id="A0A1C0A793"/>
<keyword evidence="2" id="KW-0812">Transmembrane</keyword>
<dbReference type="OrthoDB" id="9793277at2"/>
<feature type="domain" description="DUF1232" evidence="5">
    <location>
        <begin position="32"/>
        <end position="67"/>
    </location>
</feature>
<name>A0A1C0A793_9FIRM</name>
<evidence type="ECO:0000256" key="4">
    <source>
        <dbReference type="ARBA" id="ARBA00023136"/>
    </source>
</evidence>
<keyword evidence="4" id="KW-0472">Membrane</keyword>
<gene>
    <name evidence="6" type="ORF">U472_08715</name>
</gene>
<evidence type="ECO:0000256" key="2">
    <source>
        <dbReference type="ARBA" id="ARBA00022692"/>
    </source>
</evidence>
<protein>
    <recommendedName>
        <fullName evidence="5">DUF1232 domain-containing protein</fullName>
    </recommendedName>
</protein>
<evidence type="ECO:0000313" key="6">
    <source>
        <dbReference type="EMBL" id="OCL26088.1"/>
    </source>
</evidence>
<reference evidence="6 7" key="2">
    <citation type="submission" date="2016-08" db="EMBL/GenBank/DDBJ databases">
        <title>Orenia metallireducens sp. nov. strain Z6, a Novel Metal-reducing Firmicute from the Deep Subsurface.</title>
        <authorList>
            <person name="Maxim B.I."/>
            <person name="Kenneth K."/>
            <person name="Flynn T.M."/>
            <person name="Oloughlin E.J."/>
            <person name="Locke R.A."/>
            <person name="Weber J.R."/>
            <person name="Egan S.M."/>
            <person name="Mackie R.I."/>
            <person name="Cann I.K."/>
        </authorList>
    </citation>
    <scope>NUCLEOTIDE SEQUENCE [LARGE SCALE GENOMIC DNA]</scope>
    <source>
        <strain evidence="6 7">Z6</strain>
    </source>
</reference>
<dbReference type="RefSeq" id="WP_068717554.1">
    <property type="nucleotide sequence ID" value="NZ_LWDV01000009.1"/>
</dbReference>
<organism evidence="6 7">
    <name type="scientific">Orenia metallireducens</name>
    <dbReference type="NCBI Taxonomy" id="1413210"/>
    <lineage>
        <taxon>Bacteria</taxon>
        <taxon>Bacillati</taxon>
        <taxon>Bacillota</taxon>
        <taxon>Clostridia</taxon>
        <taxon>Halanaerobiales</taxon>
        <taxon>Halobacteroidaceae</taxon>
        <taxon>Orenia</taxon>
    </lineage>
</organism>
<accession>A0A1C0A793</accession>
<dbReference type="Proteomes" id="UP000093514">
    <property type="component" value="Unassembled WGS sequence"/>
</dbReference>
<evidence type="ECO:0000256" key="1">
    <source>
        <dbReference type="ARBA" id="ARBA00004127"/>
    </source>
</evidence>
<dbReference type="Pfam" id="PF06803">
    <property type="entry name" value="DUF1232"/>
    <property type="match status" value="1"/>
</dbReference>
<comment type="caution">
    <text evidence="6">The sequence shown here is derived from an EMBL/GenBank/DDBJ whole genome shotgun (WGS) entry which is preliminary data.</text>
</comment>